<dbReference type="Pfam" id="PF19054">
    <property type="entry name" value="DUF5753"/>
    <property type="match status" value="1"/>
</dbReference>
<keyword evidence="3" id="KW-1185">Reference proteome</keyword>
<dbReference type="CDD" id="cd00093">
    <property type="entry name" value="HTH_XRE"/>
    <property type="match status" value="1"/>
</dbReference>
<dbReference type="Pfam" id="PF13560">
    <property type="entry name" value="HTH_31"/>
    <property type="match status" value="1"/>
</dbReference>
<evidence type="ECO:0000259" key="1">
    <source>
        <dbReference type="PROSITE" id="PS50943"/>
    </source>
</evidence>
<proteinExistence type="predicted"/>
<sequence>MGTRSEPYEAPAIQTFATELTEWRLQAGLTQTALAETLGYTPQWISQIESAKSIPSKEFAENLDTYFTTNGLFKRLWKRIIDTRHQAILPPGFTAYQEREAEADQLRAFELTLIHGLLQSENYIRTVVGHGQDPDTAEQLVAERLKRQEVLTRKGALDAWFTLDEAALRREIADPEIMCEQLAHLLTLGERPNISIDIVPLSAKYYPGLTGSFNLLSILDAPDVVYGEIAGQGMLITEPRTVASFAVRYNKLRGDALRVEESRTLINRIMEEYG</sequence>
<dbReference type="InterPro" id="IPR001387">
    <property type="entry name" value="Cro/C1-type_HTH"/>
</dbReference>
<dbReference type="SMART" id="SM00530">
    <property type="entry name" value="HTH_XRE"/>
    <property type="match status" value="1"/>
</dbReference>
<dbReference type="EMBL" id="JAXCEI010000009">
    <property type="protein sequence ID" value="MFA1541509.1"/>
    <property type="molecule type" value="Genomic_DNA"/>
</dbReference>
<dbReference type="PROSITE" id="PS50943">
    <property type="entry name" value="HTH_CROC1"/>
    <property type="match status" value="1"/>
</dbReference>
<evidence type="ECO:0000313" key="2">
    <source>
        <dbReference type="EMBL" id="MFA1541509.1"/>
    </source>
</evidence>
<name>A0ABV4QHT2_9ACTN</name>
<protein>
    <submittedName>
        <fullName evidence="2">Helix-turn-helix transcriptional regulator</fullName>
    </submittedName>
</protein>
<dbReference type="Proteomes" id="UP001569963">
    <property type="component" value="Unassembled WGS sequence"/>
</dbReference>
<dbReference type="SUPFAM" id="SSF47413">
    <property type="entry name" value="lambda repressor-like DNA-binding domains"/>
    <property type="match status" value="1"/>
</dbReference>
<gene>
    <name evidence="2" type="ORF">SM611_21490</name>
</gene>
<evidence type="ECO:0000313" key="3">
    <source>
        <dbReference type="Proteomes" id="UP001569963"/>
    </source>
</evidence>
<accession>A0ABV4QHT2</accession>
<dbReference type="InterPro" id="IPR043917">
    <property type="entry name" value="DUF5753"/>
</dbReference>
<dbReference type="InterPro" id="IPR010982">
    <property type="entry name" value="Lambda_DNA-bd_dom_sf"/>
</dbReference>
<comment type="caution">
    <text evidence="2">The sequence shown here is derived from an EMBL/GenBank/DDBJ whole genome shotgun (WGS) entry which is preliminary data.</text>
</comment>
<feature type="domain" description="HTH cro/C1-type" evidence="1">
    <location>
        <begin position="20"/>
        <end position="72"/>
    </location>
</feature>
<organism evidence="2 3">
    <name type="scientific">Actinomadura monticuli</name>
    <dbReference type="NCBI Taxonomy" id="3097367"/>
    <lineage>
        <taxon>Bacteria</taxon>
        <taxon>Bacillati</taxon>
        <taxon>Actinomycetota</taxon>
        <taxon>Actinomycetes</taxon>
        <taxon>Streptosporangiales</taxon>
        <taxon>Thermomonosporaceae</taxon>
        <taxon>Actinomadura</taxon>
    </lineage>
</organism>
<reference evidence="2 3" key="1">
    <citation type="submission" date="2023-11" db="EMBL/GenBank/DDBJ databases">
        <title>Actinomadura monticuli sp. nov., isolated from volcanic ash.</title>
        <authorList>
            <person name="Lee S.D."/>
            <person name="Yang H."/>
            <person name="Kim I.S."/>
        </authorList>
    </citation>
    <scope>NUCLEOTIDE SEQUENCE [LARGE SCALE GENOMIC DNA]</scope>
    <source>
        <strain evidence="2 3">DLS-62</strain>
    </source>
</reference>
<dbReference type="RefSeq" id="WP_371951666.1">
    <property type="nucleotide sequence ID" value="NZ_JAXCEI010000009.1"/>
</dbReference>
<dbReference type="Gene3D" id="1.10.260.40">
    <property type="entry name" value="lambda repressor-like DNA-binding domains"/>
    <property type="match status" value="1"/>
</dbReference>